<reference evidence="1" key="2">
    <citation type="journal article" date="2015" name="Data Brief">
        <title>Shoot transcriptome of the giant reed, Arundo donax.</title>
        <authorList>
            <person name="Barrero R.A."/>
            <person name="Guerrero F.D."/>
            <person name="Moolhuijzen P."/>
            <person name="Goolsby J.A."/>
            <person name="Tidwell J."/>
            <person name="Bellgard S.E."/>
            <person name="Bellgard M.I."/>
        </authorList>
    </citation>
    <scope>NUCLEOTIDE SEQUENCE</scope>
    <source>
        <tissue evidence="1">Shoot tissue taken approximately 20 cm above the soil surface</tissue>
    </source>
</reference>
<protein>
    <submittedName>
        <fullName evidence="1">Uncharacterized protein</fullName>
    </submittedName>
</protein>
<reference evidence="1" key="1">
    <citation type="submission" date="2014-09" db="EMBL/GenBank/DDBJ databases">
        <authorList>
            <person name="Magalhaes I.L.F."/>
            <person name="Oliveira U."/>
            <person name="Santos F.R."/>
            <person name="Vidigal T.H.D.A."/>
            <person name="Brescovit A.D."/>
            <person name="Santos A.J."/>
        </authorList>
    </citation>
    <scope>NUCLEOTIDE SEQUENCE</scope>
    <source>
        <tissue evidence="1">Shoot tissue taken approximately 20 cm above the soil surface</tissue>
    </source>
</reference>
<dbReference type="EMBL" id="GBRH01277312">
    <property type="protein sequence ID" value="JAD20583.1"/>
    <property type="molecule type" value="Transcribed_RNA"/>
</dbReference>
<organism evidence="1">
    <name type="scientific">Arundo donax</name>
    <name type="common">Giant reed</name>
    <name type="synonym">Donax arundinaceus</name>
    <dbReference type="NCBI Taxonomy" id="35708"/>
    <lineage>
        <taxon>Eukaryota</taxon>
        <taxon>Viridiplantae</taxon>
        <taxon>Streptophyta</taxon>
        <taxon>Embryophyta</taxon>
        <taxon>Tracheophyta</taxon>
        <taxon>Spermatophyta</taxon>
        <taxon>Magnoliopsida</taxon>
        <taxon>Liliopsida</taxon>
        <taxon>Poales</taxon>
        <taxon>Poaceae</taxon>
        <taxon>PACMAD clade</taxon>
        <taxon>Arundinoideae</taxon>
        <taxon>Arundineae</taxon>
        <taxon>Arundo</taxon>
    </lineage>
</organism>
<evidence type="ECO:0000313" key="1">
    <source>
        <dbReference type="EMBL" id="JAD20583.1"/>
    </source>
</evidence>
<name>A0A0A8Y6B6_ARUDO</name>
<proteinExistence type="predicted"/>
<accession>A0A0A8Y6B6</accession>
<sequence>MFQQSSSLQMFCSIPSDPVFASSTATTTRLRRGVSGRLIKTESPATIPLCS</sequence>
<dbReference type="AlphaFoldDB" id="A0A0A8Y6B6"/>